<protein>
    <submittedName>
        <fullName evidence="1">Uncharacterized protein</fullName>
    </submittedName>
</protein>
<reference evidence="1 2" key="1">
    <citation type="submission" date="2019-07" db="EMBL/GenBank/DDBJ databases">
        <authorList>
            <person name="Duangmal K."/>
            <person name="Teo W.F.A."/>
        </authorList>
    </citation>
    <scope>NUCLEOTIDE SEQUENCE [LARGE SCALE GENOMIC DNA]</scope>
    <source>
        <strain evidence="1 2">TBRC 6029</strain>
    </source>
</reference>
<dbReference type="OrthoDB" id="3578149at2"/>
<organism evidence="1 2">
    <name type="scientific">Amycolatopsis rhizosphaerae</name>
    <dbReference type="NCBI Taxonomy" id="2053003"/>
    <lineage>
        <taxon>Bacteria</taxon>
        <taxon>Bacillati</taxon>
        <taxon>Actinomycetota</taxon>
        <taxon>Actinomycetes</taxon>
        <taxon>Pseudonocardiales</taxon>
        <taxon>Pseudonocardiaceae</taxon>
        <taxon>Amycolatopsis</taxon>
    </lineage>
</organism>
<accession>A0A558CT24</accession>
<comment type="caution">
    <text evidence="1">The sequence shown here is derived from an EMBL/GenBank/DDBJ whole genome shotgun (WGS) entry which is preliminary data.</text>
</comment>
<reference evidence="1 2" key="2">
    <citation type="submission" date="2019-08" db="EMBL/GenBank/DDBJ databases">
        <title>Amycolatopsis acidicola sp. nov., isolated from peat swamp forest soil.</title>
        <authorList>
            <person name="Srisuk N."/>
        </authorList>
    </citation>
    <scope>NUCLEOTIDE SEQUENCE [LARGE SCALE GENOMIC DNA]</scope>
    <source>
        <strain evidence="1 2">TBRC 6029</strain>
    </source>
</reference>
<dbReference type="AlphaFoldDB" id="A0A558CT24"/>
<keyword evidence="2" id="KW-1185">Reference proteome</keyword>
<dbReference type="EMBL" id="VJWX01000112">
    <property type="protein sequence ID" value="TVT51927.1"/>
    <property type="molecule type" value="Genomic_DNA"/>
</dbReference>
<evidence type="ECO:0000313" key="1">
    <source>
        <dbReference type="EMBL" id="TVT51927.1"/>
    </source>
</evidence>
<name>A0A558CT24_9PSEU</name>
<gene>
    <name evidence="1" type="ORF">FNH05_13880</name>
</gene>
<proteinExistence type="predicted"/>
<dbReference type="Proteomes" id="UP000320011">
    <property type="component" value="Unassembled WGS sequence"/>
</dbReference>
<sequence length="60" mass="6849">MSAEQAVCARCGIRRRDEGDPSAALAWVFERAKGGVRWLCVRCARDHARDIEGKLPEEYW</sequence>
<evidence type="ECO:0000313" key="2">
    <source>
        <dbReference type="Proteomes" id="UP000320011"/>
    </source>
</evidence>